<gene>
    <name evidence="6" type="ORF">ABFV83_06545</name>
</gene>
<sequence>MKQQVIIVGAGASGLAAAIQAARQGASVTVLEHTARPGKKLLSTGNGKCNLTNLITPDGAYRGSQPEFIKKVLDRITVEQTLEFFRDLGLVLSDRNGYVYPNTGQAASVLEALLFELDHLGVSIVTDCQVEEIRKDLSLMTSMGKKKADAIILAAGSMAAPKTGSDGSGYQLARALGHRILKPLPALVQLRCREKWYKQAAGVRTEATVTLKIDGKTAKADLGELQFTDYGISGIPVFQVSRFAARELDAGRNVTAELDLFPSMDFESTRQLLSERVKRFGYRPAEEFLNGVLNHKLARILLKEAGIPNEGIVKNITAAQIKKLASVLKGLKTEILAANSFDQAQVCSGGIDTRDVDPNTMESKLIKGLYLTGEILDVDGICGGYNLQWAWSCGILAGIYAGRKRPESTGRNEENEENNDKN</sequence>
<dbReference type="InterPro" id="IPR004792">
    <property type="entry name" value="BaiN-like"/>
</dbReference>
<keyword evidence="3" id="KW-0274">FAD</keyword>
<comment type="cofactor">
    <cofactor evidence="1">
        <name>FAD</name>
        <dbReference type="ChEBI" id="CHEBI:57692"/>
    </cofactor>
</comment>
<dbReference type="PRINTS" id="PR00411">
    <property type="entry name" value="PNDRDTASEI"/>
</dbReference>
<protein>
    <submittedName>
        <fullName evidence="6">NAD(P)/FAD-dependent oxidoreductase</fullName>
    </submittedName>
</protein>
<dbReference type="InterPro" id="IPR057661">
    <property type="entry name" value="RsdA/BaiN/AoA(So)_Rossmann"/>
</dbReference>
<dbReference type="PRINTS" id="PR00368">
    <property type="entry name" value="FADPNR"/>
</dbReference>
<dbReference type="Pfam" id="PF22780">
    <property type="entry name" value="HI0933_like_1st"/>
    <property type="match status" value="1"/>
</dbReference>
<dbReference type="EMBL" id="CP157940">
    <property type="protein sequence ID" value="XBS55445.1"/>
    <property type="molecule type" value="Genomic_DNA"/>
</dbReference>
<evidence type="ECO:0000256" key="2">
    <source>
        <dbReference type="ARBA" id="ARBA00022630"/>
    </source>
</evidence>
<dbReference type="SUPFAM" id="SSF51905">
    <property type="entry name" value="FAD/NAD(P)-binding domain"/>
    <property type="match status" value="1"/>
</dbReference>
<dbReference type="RefSeq" id="WP_349948114.1">
    <property type="nucleotide sequence ID" value="NZ_CP157940.1"/>
</dbReference>
<proteinExistence type="predicted"/>
<dbReference type="NCBIfam" id="TIGR00275">
    <property type="entry name" value="aminoacetone oxidase family FAD-binding enzyme"/>
    <property type="match status" value="1"/>
</dbReference>
<evidence type="ECO:0000259" key="4">
    <source>
        <dbReference type="Pfam" id="PF03486"/>
    </source>
</evidence>
<feature type="domain" description="RsdA/BaiN/AoA(So)-like Rossmann fold-like" evidence="4">
    <location>
        <begin position="4"/>
        <end position="398"/>
    </location>
</feature>
<dbReference type="InterPro" id="IPR036188">
    <property type="entry name" value="FAD/NAD-bd_sf"/>
</dbReference>
<dbReference type="PANTHER" id="PTHR42887:SF2">
    <property type="entry name" value="OS12G0638800 PROTEIN"/>
    <property type="match status" value="1"/>
</dbReference>
<dbReference type="InterPro" id="IPR055178">
    <property type="entry name" value="RsdA/BaiN/AoA(So)-like_dom"/>
</dbReference>
<evidence type="ECO:0000256" key="3">
    <source>
        <dbReference type="ARBA" id="ARBA00022827"/>
    </source>
</evidence>
<reference evidence="6" key="1">
    <citation type="submission" date="2024-06" db="EMBL/GenBank/DDBJ databases">
        <title>Lacrimispora cavernae sp. nov., a novel anaerobe isolated from bat guano pile inside a cave.</title>
        <authorList>
            <person name="Miller S.L."/>
            <person name="Lu N."/>
            <person name="King J."/>
            <person name="Sankaranarayanan K."/>
            <person name="Lawson P.A."/>
        </authorList>
    </citation>
    <scope>NUCLEOTIDE SEQUENCE</scope>
    <source>
        <strain evidence="6">BS-2</strain>
    </source>
</reference>
<dbReference type="SUPFAM" id="SSF160996">
    <property type="entry name" value="HI0933 insert domain-like"/>
    <property type="match status" value="1"/>
</dbReference>
<dbReference type="Gene3D" id="3.50.50.60">
    <property type="entry name" value="FAD/NAD(P)-binding domain"/>
    <property type="match status" value="1"/>
</dbReference>
<dbReference type="InterPro" id="IPR023166">
    <property type="entry name" value="BaiN-like_dom_sf"/>
</dbReference>
<evidence type="ECO:0000256" key="1">
    <source>
        <dbReference type="ARBA" id="ARBA00001974"/>
    </source>
</evidence>
<keyword evidence="2" id="KW-0285">Flavoprotein</keyword>
<dbReference type="Gene3D" id="2.40.30.10">
    <property type="entry name" value="Translation factors"/>
    <property type="match status" value="1"/>
</dbReference>
<evidence type="ECO:0000259" key="5">
    <source>
        <dbReference type="Pfam" id="PF22780"/>
    </source>
</evidence>
<dbReference type="Pfam" id="PF03486">
    <property type="entry name" value="HI0933_like"/>
    <property type="match status" value="1"/>
</dbReference>
<evidence type="ECO:0000313" key="6">
    <source>
        <dbReference type="EMBL" id="XBS55445.1"/>
    </source>
</evidence>
<feature type="domain" description="RsdA/BaiN/AoA(So)-like insert" evidence="5">
    <location>
        <begin position="185"/>
        <end position="346"/>
    </location>
</feature>
<name>A0AAU7PSR3_9FIRM</name>
<dbReference type="AlphaFoldDB" id="A0AAU7PSR3"/>
<organism evidence="6">
    <name type="scientific">Lacrimispora sp. BS-2</name>
    <dbReference type="NCBI Taxonomy" id="3151850"/>
    <lineage>
        <taxon>Bacteria</taxon>
        <taxon>Bacillati</taxon>
        <taxon>Bacillota</taxon>
        <taxon>Clostridia</taxon>
        <taxon>Lachnospirales</taxon>
        <taxon>Lachnospiraceae</taxon>
        <taxon>Lacrimispora</taxon>
    </lineage>
</organism>
<accession>A0AAU7PSR3</accession>
<dbReference type="Gene3D" id="1.10.8.260">
    <property type="entry name" value="HI0933 insert domain-like"/>
    <property type="match status" value="1"/>
</dbReference>
<dbReference type="PANTHER" id="PTHR42887">
    <property type="entry name" value="OS12G0638800 PROTEIN"/>
    <property type="match status" value="1"/>
</dbReference>